<feature type="transmembrane region" description="Helical" evidence="1">
    <location>
        <begin position="36"/>
        <end position="55"/>
    </location>
</feature>
<accession>A0A7K1Y6X1</accession>
<keyword evidence="3" id="KW-1185">Reference proteome</keyword>
<gene>
    <name evidence="2" type="ORF">GS399_04980</name>
</gene>
<keyword evidence="1" id="KW-1133">Transmembrane helix</keyword>
<evidence type="ECO:0008006" key="4">
    <source>
        <dbReference type="Google" id="ProtNLM"/>
    </source>
</evidence>
<dbReference type="EMBL" id="WVHT01000002">
    <property type="protein sequence ID" value="MXV50317.1"/>
    <property type="molecule type" value="Genomic_DNA"/>
</dbReference>
<name>A0A7K1Y6X1_9SPHI</name>
<evidence type="ECO:0000313" key="2">
    <source>
        <dbReference type="EMBL" id="MXV50317.1"/>
    </source>
</evidence>
<protein>
    <recommendedName>
        <fullName evidence="4">DoxX family protein</fullName>
    </recommendedName>
</protein>
<reference evidence="2 3" key="1">
    <citation type="submission" date="2019-11" db="EMBL/GenBank/DDBJ databases">
        <title>Pedobacter sp. HMF7647 Genome sequencing and assembly.</title>
        <authorList>
            <person name="Kang H."/>
            <person name="Kim H."/>
            <person name="Joh K."/>
        </authorList>
    </citation>
    <scope>NUCLEOTIDE SEQUENCE [LARGE SCALE GENOMIC DNA]</scope>
    <source>
        <strain evidence="2 3">HMF7647</strain>
    </source>
</reference>
<feature type="transmembrane region" description="Helical" evidence="1">
    <location>
        <begin position="134"/>
        <end position="152"/>
    </location>
</feature>
<dbReference type="Proteomes" id="UP000466586">
    <property type="component" value="Unassembled WGS sequence"/>
</dbReference>
<feature type="transmembrane region" description="Helical" evidence="1">
    <location>
        <begin position="105"/>
        <end position="122"/>
    </location>
</feature>
<dbReference type="AlphaFoldDB" id="A0A7K1Y6X1"/>
<dbReference type="RefSeq" id="WP_160843496.1">
    <property type="nucleotide sequence ID" value="NZ_WVHT01000002.1"/>
</dbReference>
<dbReference type="InterPro" id="IPR046740">
    <property type="entry name" value="DUF6790"/>
</dbReference>
<keyword evidence="1" id="KW-0472">Membrane</keyword>
<comment type="caution">
    <text evidence="2">The sequence shown here is derived from an EMBL/GenBank/DDBJ whole genome shotgun (WGS) entry which is preliminary data.</text>
</comment>
<evidence type="ECO:0000256" key="1">
    <source>
        <dbReference type="SAM" id="Phobius"/>
    </source>
</evidence>
<dbReference type="Pfam" id="PF20589">
    <property type="entry name" value="DUF6790"/>
    <property type="match status" value="1"/>
</dbReference>
<proteinExistence type="predicted"/>
<sequence>MNKKYLISVSVMTFVIPVLGFIIERPVYDTPGSFSLFGKWFIFSAVGLRLVIVGIQQATKPAFTAKEIFHVDSTEIFPVVRELGFANLCFGLVGIISLFKPEWRIVSAFASGLYYGIAGLQHAVRKPAGINEKFALWTDLLIFAVLLVYLIMAG</sequence>
<organism evidence="2 3">
    <name type="scientific">Hufsiella arboris</name>
    <dbReference type="NCBI Taxonomy" id="2695275"/>
    <lineage>
        <taxon>Bacteria</taxon>
        <taxon>Pseudomonadati</taxon>
        <taxon>Bacteroidota</taxon>
        <taxon>Sphingobacteriia</taxon>
        <taxon>Sphingobacteriales</taxon>
        <taxon>Sphingobacteriaceae</taxon>
        <taxon>Hufsiella</taxon>
    </lineage>
</organism>
<keyword evidence="1" id="KW-0812">Transmembrane</keyword>
<evidence type="ECO:0000313" key="3">
    <source>
        <dbReference type="Proteomes" id="UP000466586"/>
    </source>
</evidence>